<evidence type="ECO:0000313" key="1">
    <source>
        <dbReference type="EMBL" id="CAA2104837.1"/>
    </source>
</evidence>
<accession>A0A679JFZ6</accession>
<dbReference type="EMBL" id="LR743507">
    <property type="protein sequence ID" value="CAA2104837.1"/>
    <property type="molecule type" value="Genomic_DNA"/>
</dbReference>
<name>A0A679JFZ6_VARPD</name>
<gene>
    <name evidence="1" type="ORF">VVAX_02960</name>
</gene>
<dbReference type="AlphaFoldDB" id="A0A679JFZ6"/>
<reference evidence="1" key="1">
    <citation type="submission" date="2019-12" db="EMBL/GenBank/DDBJ databases">
        <authorList>
            <person name="Cremers G."/>
        </authorList>
    </citation>
    <scope>NUCLEOTIDE SEQUENCE</scope>
    <source>
        <strain evidence="1">Vvax</strain>
    </source>
</reference>
<organism evidence="1">
    <name type="scientific">Variovorax paradoxus</name>
    <dbReference type="NCBI Taxonomy" id="34073"/>
    <lineage>
        <taxon>Bacteria</taxon>
        <taxon>Pseudomonadati</taxon>
        <taxon>Pseudomonadota</taxon>
        <taxon>Betaproteobacteria</taxon>
        <taxon>Burkholderiales</taxon>
        <taxon>Comamonadaceae</taxon>
        <taxon>Variovorax</taxon>
    </lineage>
</organism>
<proteinExistence type="predicted"/>
<protein>
    <submittedName>
        <fullName evidence="1">Uncharacterized protein</fullName>
    </submittedName>
</protein>
<sequence>MRSVPAAEVAGPVQDTTRLNVQVDPSGRIVGAYCG</sequence>